<dbReference type="InterPro" id="IPR051764">
    <property type="entry name" value="Avidin/Streptavidin-rel"/>
</dbReference>
<comment type="caution">
    <text evidence="4">The sequence shown here is derived from an EMBL/GenBank/DDBJ whole genome shotgun (WGS) entry which is preliminary data.</text>
</comment>
<name>A0A9N9DJK2_9GLOM</name>
<dbReference type="OrthoDB" id="9423317at2759"/>
<evidence type="ECO:0000313" key="4">
    <source>
        <dbReference type="EMBL" id="CAG8637374.1"/>
    </source>
</evidence>
<accession>A0A9N9DJK2</accession>
<dbReference type="GO" id="GO:0005576">
    <property type="term" value="C:extracellular region"/>
    <property type="evidence" value="ECO:0007669"/>
    <property type="project" value="UniProtKB-SubCell"/>
</dbReference>
<dbReference type="Proteomes" id="UP000789508">
    <property type="component" value="Unassembled WGS sequence"/>
</dbReference>
<sequence length="253" mass="28311">MRKQGLTIYGDFVPFCEETDSSESKETNDFKHAEVTAQNCTDLRGKWENQLKSTLNIQSVNQSTGALTGTYISPSGGGSTEYPMVGWVNSRPKPNGTQSHVPVLAFAVRWGEIGSITAWTGYCEEKSVGPTLTTLWHLARPVSEYSWDHVLTNSDEFMSTSDEFMPTSDKLLQHGRYNKKRKLEKERQNPGETESDLIAIQNPILSLKQEPLPSSTLQIDDVIFDPNRDDLTKLLSNILRRKSSSYVCGPTDT</sequence>
<gene>
    <name evidence="4" type="ORF">ALEPTO_LOCUS9588</name>
</gene>
<evidence type="ECO:0000256" key="1">
    <source>
        <dbReference type="ARBA" id="ARBA00004613"/>
    </source>
</evidence>
<dbReference type="Gene3D" id="2.40.128.30">
    <property type="entry name" value="Avidin-like"/>
    <property type="match status" value="1"/>
</dbReference>
<dbReference type="EMBL" id="CAJVPS010007720">
    <property type="protein sequence ID" value="CAG8637374.1"/>
    <property type="molecule type" value="Genomic_DNA"/>
</dbReference>
<dbReference type="InterPro" id="IPR005468">
    <property type="entry name" value="Avidin/str"/>
</dbReference>
<dbReference type="InterPro" id="IPR036896">
    <property type="entry name" value="Avidin-like_sf"/>
</dbReference>
<feature type="non-terminal residue" evidence="4">
    <location>
        <position position="1"/>
    </location>
</feature>
<keyword evidence="3" id="KW-0732">Signal</keyword>
<keyword evidence="5" id="KW-1185">Reference proteome</keyword>
<organism evidence="4 5">
    <name type="scientific">Ambispora leptoticha</name>
    <dbReference type="NCBI Taxonomy" id="144679"/>
    <lineage>
        <taxon>Eukaryota</taxon>
        <taxon>Fungi</taxon>
        <taxon>Fungi incertae sedis</taxon>
        <taxon>Mucoromycota</taxon>
        <taxon>Glomeromycotina</taxon>
        <taxon>Glomeromycetes</taxon>
        <taxon>Archaeosporales</taxon>
        <taxon>Ambisporaceae</taxon>
        <taxon>Ambispora</taxon>
    </lineage>
</organism>
<dbReference type="GO" id="GO:0009374">
    <property type="term" value="F:biotin binding"/>
    <property type="evidence" value="ECO:0007669"/>
    <property type="project" value="InterPro"/>
</dbReference>
<dbReference type="Pfam" id="PF01382">
    <property type="entry name" value="Avidin"/>
    <property type="match status" value="1"/>
</dbReference>
<keyword evidence="2" id="KW-0964">Secreted</keyword>
<dbReference type="PANTHER" id="PTHR34399">
    <property type="entry name" value="AVIDIN-RELATED"/>
    <property type="match status" value="1"/>
</dbReference>
<dbReference type="SUPFAM" id="SSF50876">
    <property type="entry name" value="Avidin/streptavidin"/>
    <property type="match status" value="1"/>
</dbReference>
<evidence type="ECO:0000313" key="5">
    <source>
        <dbReference type="Proteomes" id="UP000789508"/>
    </source>
</evidence>
<comment type="subcellular location">
    <subcellularLocation>
        <location evidence="1">Secreted</location>
    </subcellularLocation>
</comment>
<evidence type="ECO:0000256" key="3">
    <source>
        <dbReference type="ARBA" id="ARBA00022729"/>
    </source>
</evidence>
<proteinExistence type="predicted"/>
<dbReference type="PROSITE" id="PS51326">
    <property type="entry name" value="AVIDIN_2"/>
    <property type="match status" value="1"/>
</dbReference>
<protein>
    <submittedName>
        <fullName evidence="4">4360_t:CDS:1</fullName>
    </submittedName>
</protein>
<dbReference type="PANTHER" id="PTHR34399:SF3">
    <property type="entry name" value="AVID PROTEIN-RELATED"/>
    <property type="match status" value="1"/>
</dbReference>
<evidence type="ECO:0000256" key="2">
    <source>
        <dbReference type="ARBA" id="ARBA00022525"/>
    </source>
</evidence>
<dbReference type="AlphaFoldDB" id="A0A9N9DJK2"/>
<reference evidence="4" key="1">
    <citation type="submission" date="2021-06" db="EMBL/GenBank/DDBJ databases">
        <authorList>
            <person name="Kallberg Y."/>
            <person name="Tangrot J."/>
            <person name="Rosling A."/>
        </authorList>
    </citation>
    <scope>NUCLEOTIDE SEQUENCE</scope>
    <source>
        <strain evidence="4">FL130A</strain>
    </source>
</reference>